<proteinExistence type="inferred from homology"/>
<dbReference type="Gene3D" id="3.20.20.140">
    <property type="entry name" value="Metal-dependent hydrolases"/>
    <property type="match status" value="1"/>
</dbReference>
<keyword evidence="6 8" id="KW-0368">Histidine biosynthesis</keyword>
<dbReference type="GO" id="GO:0004401">
    <property type="term" value="F:histidinol-phosphatase activity"/>
    <property type="evidence" value="ECO:0007669"/>
    <property type="project" value="UniProtKB-UniRule"/>
</dbReference>
<protein>
    <recommendedName>
        <fullName evidence="3 8">Histidinol-phosphatase</fullName>
        <shortName evidence="8">HolPase</shortName>
        <ecNumber evidence="3 8">3.1.3.15</ecNumber>
    </recommendedName>
</protein>
<name>A0AAE3XPJ5_9BACT</name>
<reference evidence="10" key="1">
    <citation type="submission" date="2023-07" db="EMBL/GenBank/DDBJ databases">
        <title>Genomic Encyclopedia of Type Strains, Phase IV (KMG-IV): sequencing the most valuable type-strain genomes for metagenomic binning, comparative biology and taxonomic classification.</title>
        <authorList>
            <person name="Goeker M."/>
        </authorList>
    </citation>
    <scope>NUCLEOTIDE SEQUENCE</scope>
    <source>
        <strain evidence="10">DSM 26174</strain>
    </source>
</reference>
<feature type="domain" description="PHP" evidence="9">
    <location>
        <begin position="6"/>
        <end position="209"/>
    </location>
</feature>
<organism evidence="10 11">
    <name type="scientific">Aureibacter tunicatorum</name>
    <dbReference type="NCBI Taxonomy" id="866807"/>
    <lineage>
        <taxon>Bacteria</taxon>
        <taxon>Pseudomonadati</taxon>
        <taxon>Bacteroidota</taxon>
        <taxon>Cytophagia</taxon>
        <taxon>Cytophagales</taxon>
        <taxon>Persicobacteraceae</taxon>
        <taxon>Aureibacter</taxon>
    </lineage>
</organism>
<evidence type="ECO:0000256" key="2">
    <source>
        <dbReference type="ARBA" id="ARBA00009152"/>
    </source>
</evidence>
<keyword evidence="11" id="KW-1185">Reference proteome</keyword>
<dbReference type="Pfam" id="PF02811">
    <property type="entry name" value="PHP"/>
    <property type="match status" value="1"/>
</dbReference>
<dbReference type="NCBIfam" id="TIGR01856">
    <property type="entry name" value="hisJ_fam"/>
    <property type="match status" value="1"/>
</dbReference>
<dbReference type="GO" id="GO:0000105">
    <property type="term" value="P:L-histidine biosynthetic process"/>
    <property type="evidence" value="ECO:0007669"/>
    <property type="project" value="UniProtKB-UniRule"/>
</dbReference>
<evidence type="ECO:0000256" key="3">
    <source>
        <dbReference type="ARBA" id="ARBA00013085"/>
    </source>
</evidence>
<comment type="similarity">
    <text evidence="2 8">Belongs to the PHP hydrolase family. HisK subfamily.</text>
</comment>
<dbReference type="EC" id="3.1.3.15" evidence="3 8"/>
<keyword evidence="5 8" id="KW-0378">Hydrolase</keyword>
<sequence>MKWANFHSHTKYCDGKGEIQEIAEEAIKAGCISYGFSSHVPVPFDSVWNMKMSDLKNYLAEIDNAKEQYSSDIQLYKSLEVDFIPNLIGPESQWIKDLNLDYTIGSVHYVDAFKDGMPWEIDGTYKLFYKGFDEIFNKDIKSAVKRYFELTRMMLEDSRPDVLGHMDKIRMHCKSGETFFDEQEGWYVDEIDKTLNLVKQKNVIVEINTRSIYKKVADEPYPSVETIKLARDKKIDFCLNSDSHHYSEITKEFSFTASLLLSLGIKTIKVFVNGEWKDFYFNEQGLLV</sequence>
<dbReference type="PANTHER" id="PTHR21039">
    <property type="entry name" value="HISTIDINOL PHOSPHATASE-RELATED"/>
    <property type="match status" value="1"/>
</dbReference>
<dbReference type="RefSeq" id="WP_309942713.1">
    <property type="nucleotide sequence ID" value="NZ_AP025308.1"/>
</dbReference>
<evidence type="ECO:0000313" key="10">
    <source>
        <dbReference type="EMBL" id="MDR6241701.1"/>
    </source>
</evidence>
<dbReference type="CDD" id="cd12110">
    <property type="entry name" value="PHP_HisPPase_Hisj_like"/>
    <property type="match status" value="1"/>
</dbReference>
<dbReference type="GO" id="GO:0005737">
    <property type="term" value="C:cytoplasm"/>
    <property type="evidence" value="ECO:0007669"/>
    <property type="project" value="TreeGrafter"/>
</dbReference>
<evidence type="ECO:0000256" key="1">
    <source>
        <dbReference type="ARBA" id="ARBA00004970"/>
    </source>
</evidence>
<gene>
    <name evidence="10" type="ORF">HNQ88_004788</name>
</gene>
<dbReference type="Proteomes" id="UP001185092">
    <property type="component" value="Unassembled WGS sequence"/>
</dbReference>
<dbReference type="InterPro" id="IPR010140">
    <property type="entry name" value="Histidinol_P_phosphatase_HisJ"/>
</dbReference>
<dbReference type="EMBL" id="JAVDQD010000010">
    <property type="protein sequence ID" value="MDR6241701.1"/>
    <property type="molecule type" value="Genomic_DNA"/>
</dbReference>
<comment type="caution">
    <text evidence="10">The sequence shown here is derived from an EMBL/GenBank/DDBJ whole genome shotgun (WGS) entry which is preliminary data.</text>
</comment>
<dbReference type="SUPFAM" id="SSF89550">
    <property type="entry name" value="PHP domain-like"/>
    <property type="match status" value="1"/>
</dbReference>
<accession>A0AAE3XPJ5</accession>
<keyword evidence="4 8" id="KW-0028">Amino-acid biosynthesis</keyword>
<comment type="catalytic activity">
    <reaction evidence="7 8">
        <text>L-histidinol phosphate + H2O = L-histidinol + phosphate</text>
        <dbReference type="Rhea" id="RHEA:14465"/>
        <dbReference type="ChEBI" id="CHEBI:15377"/>
        <dbReference type="ChEBI" id="CHEBI:43474"/>
        <dbReference type="ChEBI" id="CHEBI:57699"/>
        <dbReference type="ChEBI" id="CHEBI:57980"/>
        <dbReference type="EC" id="3.1.3.15"/>
    </reaction>
</comment>
<evidence type="ECO:0000256" key="7">
    <source>
        <dbReference type="ARBA" id="ARBA00049158"/>
    </source>
</evidence>
<evidence type="ECO:0000313" key="11">
    <source>
        <dbReference type="Proteomes" id="UP001185092"/>
    </source>
</evidence>
<evidence type="ECO:0000256" key="4">
    <source>
        <dbReference type="ARBA" id="ARBA00022605"/>
    </source>
</evidence>
<evidence type="ECO:0000256" key="8">
    <source>
        <dbReference type="RuleBase" id="RU366003"/>
    </source>
</evidence>
<evidence type="ECO:0000256" key="5">
    <source>
        <dbReference type="ARBA" id="ARBA00022801"/>
    </source>
</evidence>
<evidence type="ECO:0000256" key="6">
    <source>
        <dbReference type="ARBA" id="ARBA00023102"/>
    </source>
</evidence>
<dbReference type="InterPro" id="IPR016195">
    <property type="entry name" value="Pol/histidinol_Pase-like"/>
</dbReference>
<comment type="pathway">
    <text evidence="1 8">Amino-acid biosynthesis; L-histidine biosynthesis; L-histidine from 5-phospho-alpha-D-ribose 1-diphosphate: step 8/9.</text>
</comment>
<dbReference type="PANTHER" id="PTHR21039:SF0">
    <property type="entry name" value="HISTIDINOL-PHOSPHATASE"/>
    <property type="match status" value="1"/>
</dbReference>
<dbReference type="InterPro" id="IPR004013">
    <property type="entry name" value="PHP_dom"/>
</dbReference>
<evidence type="ECO:0000259" key="9">
    <source>
        <dbReference type="Pfam" id="PF02811"/>
    </source>
</evidence>
<dbReference type="AlphaFoldDB" id="A0AAE3XPJ5"/>